<dbReference type="STRING" id="180332.GCA_000797495_05136"/>
<comment type="function">
    <text evidence="9">May play the central regulatory role in sporulation. It may be an element of the effector pathway responsible for the activation of sporulation genes in response to nutritional stress. Spo0A may act in concert with spo0H (a sigma factor) to control the expression of some genes that are critical to the sporulation process.</text>
</comment>
<dbReference type="Pfam" id="PF12833">
    <property type="entry name" value="HTH_18"/>
    <property type="match status" value="1"/>
</dbReference>
<evidence type="ECO:0000256" key="6">
    <source>
        <dbReference type="ARBA" id="ARBA00023015"/>
    </source>
</evidence>
<dbReference type="AlphaFoldDB" id="A0A4U8QE74"/>
<comment type="subcellular location">
    <subcellularLocation>
        <location evidence="1">Cytoplasm</location>
    </subcellularLocation>
</comment>
<evidence type="ECO:0000259" key="11">
    <source>
        <dbReference type="PROSITE" id="PS01124"/>
    </source>
</evidence>
<evidence type="ECO:0000256" key="3">
    <source>
        <dbReference type="ARBA" id="ARBA00022490"/>
    </source>
</evidence>
<dbReference type="InterPro" id="IPR009057">
    <property type="entry name" value="Homeodomain-like_sf"/>
</dbReference>
<dbReference type="SUPFAM" id="SSF46689">
    <property type="entry name" value="Homeodomain-like"/>
    <property type="match status" value="1"/>
</dbReference>
<dbReference type="SMART" id="SM00342">
    <property type="entry name" value="HTH_ARAC"/>
    <property type="match status" value="1"/>
</dbReference>
<dbReference type="Pfam" id="PF17853">
    <property type="entry name" value="GGDEF_2"/>
    <property type="match status" value="1"/>
</dbReference>
<keyword evidence="7" id="KW-0238">DNA-binding</keyword>
<feature type="domain" description="Response regulatory" evidence="12">
    <location>
        <begin position="3"/>
        <end position="120"/>
    </location>
</feature>
<feature type="domain" description="HTH araC/xylS-type" evidence="11">
    <location>
        <begin position="433"/>
        <end position="532"/>
    </location>
</feature>
<name>A0A4U8QE74_9FIRM</name>
<dbReference type="PROSITE" id="PS01124">
    <property type="entry name" value="HTH_ARAC_FAMILY_2"/>
    <property type="match status" value="1"/>
</dbReference>
<evidence type="ECO:0000256" key="7">
    <source>
        <dbReference type="ARBA" id="ARBA00023125"/>
    </source>
</evidence>
<dbReference type="Proteomes" id="UP000306509">
    <property type="component" value="Unassembled WGS sequence"/>
</dbReference>
<organism evidence="13 14">
    <name type="scientific">Robinsoniella peoriensis</name>
    <dbReference type="NCBI Taxonomy" id="180332"/>
    <lineage>
        <taxon>Bacteria</taxon>
        <taxon>Bacillati</taxon>
        <taxon>Bacillota</taxon>
        <taxon>Clostridia</taxon>
        <taxon>Lachnospirales</taxon>
        <taxon>Lachnospiraceae</taxon>
        <taxon>Robinsoniella</taxon>
    </lineage>
</organism>
<dbReference type="Gene3D" id="1.10.10.60">
    <property type="entry name" value="Homeodomain-like"/>
    <property type="match status" value="2"/>
</dbReference>
<dbReference type="GO" id="GO:0043565">
    <property type="term" value="F:sequence-specific DNA binding"/>
    <property type="evidence" value="ECO:0007669"/>
    <property type="project" value="InterPro"/>
</dbReference>
<dbReference type="InterPro" id="IPR011006">
    <property type="entry name" value="CheY-like_superfamily"/>
</dbReference>
<evidence type="ECO:0000256" key="8">
    <source>
        <dbReference type="ARBA" id="ARBA00023163"/>
    </source>
</evidence>
<proteinExistence type="predicted"/>
<dbReference type="InterPro" id="IPR001789">
    <property type="entry name" value="Sig_transdc_resp-reg_receiver"/>
</dbReference>
<dbReference type="RefSeq" id="WP_161597351.1">
    <property type="nucleotide sequence ID" value="NZ_QGQD01000057.1"/>
</dbReference>
<dbReference type="Pfam" id="PF00072">
    <property type="entry name" value="Response_reg"/>
    <property type="match status" value="1"/>
</dbReference>
<dbReference type="EMBL" id="QGQD01000057">
    <property type="protein sequence ID" value="TLD00196.1"/>
    <property type="molecule type" value="Genomic_DNA"/>
</dbReference>
<dbReference type="InterPro" id="IPR041522">
    <property type="entry name" value="CdaR_GGDEF"/>
</dbReference>
<evidence type="ECO:0000259" key="12">
    <source>
        <dbReference type="PROSITE" id="PS50110"/>
    </source>
</evidence>
<protein>
    <recommendedName>
        <fullName evidence="2">Stage 0 sporulation protein A homolog</fullName>
    </recommendedName>
</protein>
<keyword evidence="5" id="KW-0902">Two-component regulatory system</keyword>
<dbReference type="Gene3D" id="3.40.50.2300">
    <property type="match status" value="1"/>
</dbReference>
<keyword evidence="4 10" id="KW-0597">Phosphoprotein</keyword>
<keyword evidence="8" id="KW-0804">Transcription</keyword>
<reference evidence="13 14" key="1">
    <citation type="journal article" date="2019" name="Anaerobe">
        <title>Detection of Robinsoniella peoriensis in multiple bone samples of a trauma patient.</title>
        <authorList>
            <person name="Schrottner P."/>
            <person name="Hartwich K."/>
            <person name="Bunk B."/>
            <person name="Schober I."/>
            <person name="Helbig S."/>
            <person name="Rudolph W.W."/>
            <person name="Gunzer F."/>
        </authorList>
    </citation>
    <scope>NUCLEOTIDE SEQUENCE [LARGE SCALE GENOMIC DNA]</scope>
    <source>
        <strain evidence="13 14">DSM 106044</strain>
    </source>
</reference>
<comment type="caution">
    <text evidence="13">The sequence shown here is derived from an EMBL/GenBank/DDBJ whole genome shotgun (WGS) entry which is preliminary data.</text>
</comment>
<dbReference type="CDD" id="cd17536">
    <property type="entry name" value="REC_YesN-like"/>
    <property type="match status" value="1"/>
</dbReference>
<evidence type="ECO:0000256" key="2">
    <source>
        <dbReference type="ARBA" id="ARBA00018672"/>
    </source>
</evidence>
<evidence type="ECO:0000256" key="9">
    <source>
        <dbReference type="ARBA" id="ARBA00024867"/>
    </source>
</evidence>
<keyword evidence="6" id="KW-0805">Transcription regulation</keyword>
<dbReference type="InterPro" id="IPR018060">
    <property type="entry name" value="HTH_AraC"/>
</dbReference>
<dbReference type="PANTHER" id="PTHR42713">
    <property type="entry name" value="HISTIDINE KINASE-RELATED"/>
    <property type="match status" value="1"/>
</dbReference>
<sequence>MYKVLLVDDEALIREAISENTRWNELGYELVGACKNGKEAMDMIIQNPPDLLLTDICMPHVDGMELTKFVYEQYKDTKVVIISGYDEFEYAKKAVKYQVVEYILKPITAFELSETLLKVKEALDAEQLKKQNMKKIRGAYISNLPLMRGRFLIGLLQGNVNEETIQDKLMDYQIQLNGSHFMAAMVLGDDLSPFLNQEADTKTDLAYFAIYNITAEIMASYGAGVTFQAFEEKTVMIFAGDENLEEKALRVCEEIQEAILKFLKIESTIGLGRMVNSLSLVYSSFNDTKKSMEYRFLLGGNQVIYAKNLRDSQESQNVDVSKWANQIVLAIKTNNEHEIRKYVLGFVQSLREAYVTKNRSIFYVQNMVLSIMNELDASTLSESEIFIEERELLNSIYEKEHLTDIAEDLIQFGKTLSHSMKDQKDSYCKKQALQALDYIDKNYGDSKISLNSVCLHLAMSTSYFSSIFKNYTGETFIEALTKKRIEKAKSLIENTAKKTYEIAEDVGYSDPHYFSITFKKITGMTPTEYAKKMR</sequence>
<dbReference type="GO" id="GO:0005737">
    <property type="term" value="C:cytoplasm"/>
    <property type="evidence" value="ECO:0007669"/>
    <property type="project" value="UniProtKB-SubCell"/>
</dbReference>
<dbReference type="InterPro" id="IPR020449">
    <property type="entry name" value="Tscrpt_reg_AraC-type_HTH"/>
</dbReference>
<evidence type="ECO:0000256" key="10">
    <source>
        <dbReference type="PROSITE-ProRule" id="PRU00169"/>
    </source>
</evidence>
<dbReference type="GO" id="GO:0000160">
    <property type="term" value="P:phosphorelay signal transduction system"/>
    <property type="evidence" value="ECO:0007669"/>
    <property type="project" value="UniProtKB-KW"/>
</dbReference>
<evidence type="ECO:0000256" key="4">
    <source>
        <dbReference type="ARBA" id="ARBA00022553"/>
    </source>
</evidence>
<dbReference type="GO" id="GO:0003700">
    <property type="term" value="F:DNA-binding transcription factor activity"/>
    <property type="evidence" value="ECO:0007669"/>
    <property type="project" value="InterPro"/>
</dbReference>
<dbReference type="PROSITE" id="PS50110">
    <property type="entry name" value="RESPONSE_REGULATORY"/>
    <property type="match status" value="1"/>
</dbReference>
<accession>A0A4U8QE74</accession>
<dbReference type="PRINTS" id="PR00032">
    <property type="entry name" value="HTHARAC"/>
</dbReference>
<feature type="modified residue" description="4-aspartylphosphate" evidence="10">
    <location>
        <position position="55"/>
    </location>
</feature>
<evidence type="ECO:0000313" key="13">
    <source>
        <dbReference type="EMBL" id="TLD00196.1"/>
    </source>
</evidence>
<dbReference type="InterPro" id="IPR051552">
    <property type="entry name" value="HptR"/>
</dbReference>
<keyword evidence="14" id="KW-1185">Reference proteome</keyword>
<dbReference type="SMART" id="SM00448">
    <property type="entry name" value="REC"/>
    <property type="match status" value="1"/>
</dbReference>
<evidence type="ECO:0000313" key="14">
    <source>
        <dbReference type="Proteomes" id="UP000306509"/>
    </source>
</evidence>
<keyword evidence="3" id="KW-0963">Cytoplasm</keyword>
<dbReference type="PANTHER" id="PTHR42713:SF3">
    <property type="entry name" value="TRANSCRIPTIONAL REGULATORY PROTEIN HPTR"/>
    <property type="match status" value="1"/>
</dbReference>
<evidence type="ECO:0000256" key="5">
    <source>
        <dbReference type="ARBA" id="ARBA00023012"/>
    </source>
</evidence>
<dbReference type="SUPFAM" id="SSF52172">
    <property type="entry name" value="CheY-like"/>
    <property type="match status" value="1"/>
</dbReference>
<gene>
    <name evidence="13" type="ORF">DSM106044_02862</name>
</gene>
<evidence type="ECO:0000256" key="1">
    <source>
        <dbReference type="ARBA" id="ARBA00004496"/>
    </source>
</evidence>